<keyword evidence="2" id="KW-1185">Reference proteome</keyword>
<name>A0ACB8S361_9AGAM</name>
<evidence type="ECO:0000313" key="2">
    <source>
        <dbReference type="Proteomes" id="UP000814033"/>
    </source>
</evidence>
<sequence>MLRQSQGQLALARLGVRSLSQPAGQTLVVNGVTPTPLPVAAHQRPKFPVASSFGGISICAFRGSIVPAALLMYLQPMPTPQRGRHGGLVTAPRLLRPLIHETKTATRVDLLTRPTRATPRAGSPDDRSTWAGATTLSDPASSNDSRNTRLARRSLRERLRLLSKPSLLQNGPLRAPRWSKSQSRCLQQRRR</sequence>
<dbReference type="EMBL" id="MU275860">
    <property type="protein sequence ID" value="KAI0050572.1"/>
    <property type="molecule type" value="Genomic_DNA"/>
</dbReference>
<accession>A0ACB8S361</accession>
<organism evidence="1 2">
    <name type="scientific">Auriscalpium vulgare</name>
    <dbReference type="NCBI Taxonomy" id="40419"/>
    <lineage>
        <taxon>Eukaryota</taxon>
        <taxon>Fungi</taxon>
        <taxon>Dikarya</taxon>
        <taxon>Basidiomycota</taxon>
        <taxon>Agaricomycotina</taxon>
        <taxon>Agaricomycetes</taxon>
        <taxon>Russulales</taxon>
        <taxon>Auriscalpiaceae</taxon>
        <taxon>Auriscalpium</taxon>
    </lineage>
</organism>
<evidence type="ECO:0000313" key="1">
    <source>
        <dbReference type="EMBL" id="KAI0050572.1"/>
    </source>
</evidence>
<proteinExistence type="predicted"/>
<comment type="caution">
    <text evidence="1">The sequence shown here is derived from an EMBL/GenBank/DDBJ whole genome shotgun (WGS) entry which is preliminary data.</text>
</comment>
<reference evidence="1" key="1">
    <citation type="submission" date="2021-02" db="EMBL/GenBank/DDBJ databases">
        <authorList>
            <consortium name="DOE Joint Genome Institute"/>
            <person name="Ahrendt S."/>
            <person name="Looney B.P."/>
            <person name="Miyauchi S."/>
            <person name="Morin E."/>
            <person name="Drula E."/>
            <person name="Courty P.E."/>
            <person name="Chicoki N."/>
            <person name="Fauchery L."/>
            <person name="Kohler A."/>
            <person name="Kuo A."/>
            <person name="Labutti K."/>
            <person name="Pangilinan J."/>
            <person name="Lipzen A."/>
            <person name="Riley R."/>
            <person name="Andreopoulos W."/>
            <person name="He G."/>
            <person name="Johnson J."/>
            <person name="Barry K.W."/>
            <person name="Grigoriev I.V."/>
            <person name="Nagy L."/>
            <person name="Hibbett D."/>
            <person name="Henrissat B."/>
            <person name="Matheny P.B."/>
            <person name="Labbe J."/>
            <person name="Martin F."/>
        </authorList>
    </citation>
    <scope>NUCLEOTIDE SEQUENCE</scope>
    <source>
        <strain evidence="1">FP105234-sp</strain>
    </source>
</reference>
<gene>
    <name evidence="1" type="ORF">FA95DRAFT_568925</name>
</gene>
<reference evidence="1" key="2">
    <citation type="journal article" date="2022" name="New Phytol.">
        <title>Evolutionary transition to the ectomycorrhizal habit in the genomes of a hyperdiverse lineage of mushroom-forming fungi.</title>
        <authorList>
            <person name="Looney B."/>
            <person name="Miyauchi S."/>
            <person name="Morin E."/>
            <person name="Drula E."/>
            <person name="Courty P.E."/>
            <person name="Kohler A."/>
            <person name="Kuo A."/>
            <person name="LaButti K."/>
            <person name="Pangilinan J."/>
            <person name="Lipzen A."/>
            <person name="Riley R."/>
            <person name="Andreopoulos W."/>
            <person name="He G."/>
            <person name="Johnson J."/>
            <person name="Nolan M."/>
            <person name="Tritt A."/>
            <person name="Barry K.W."/>
            <person name="Grigoriev I.V."/>
            <person name="Nagy L.G."/>
            <person name="Hibbett D."/>
            <person name="Henrissat B."/>
            <person name="Matheny P.B."/>
            <person name="Labbe J."/>
            <person name="Martin F.M."/>
        </authorList>
    </citation>
    <scope>NUCLEOTIDE SEQUENCE</scope>
    <source>
        <strain evidence="1">FP105234-sp</strain>
    </source>
</reference>
<dbReference type="Proteomes" id="UP000814033">
    <property type="component" value="Unassembled WGS sequence"/>
</dbReference>
<protein>
    <submittedName>
        <fullName evidence="1">Uncharacterized protein</fullName>
    </submittedName>
</protein>